<evidence type="ECO:0000256" key="4">
    <source>
        <dbReference type="ARBA" id="ARBA00023015"/>
    </source>
</evidence>
<dbReference type="AlphaFoldDB" id="A0A0M6YDJ5"/>
<proteinExistence type="inferred from homology"/>
<dbReference type="SUPFAM" id="SSF50118">
    <property type="entry name" value="Cell growth inhibitor/plasmid maintenance toxic component"/>
    <property type="match status" value="1"/>
</dbReference>
<evidence type="ECO:0000313" key="9">
    <source>
        <dbReference type="Proteomes" id="UP000048926"/>
    </source>
</evidence>
<dbReference type="InterPro" id="IPR011067">
    <property type="entry name" value="Plasmid_toxin/cell-grow_inhib"/>
</dbReference>
<dbReference type="Pfam" id="PF01845">
    <property type="entry name" value="CcdB"/>
    <property type="match status" value="1"/>
</dbReference>
<evidence type="ECO:0000256" key="1">
    <source>
        <dbReference type="ARBA" id="ARBA00005230"/>
    </source>
</evidence>
<dbReference type="GO" id="GO:0008657">
    <property type="term" value="F:DNA topoisomerase type II (double strand cut, ATP-hydrolyzing) inhibitor activity"/>
    <property type="evidence" value="ECO:0007669"/>
    <property type="project" value="InterPro"/>
</dbReference>
<evidence type="ECO:0000256" key="7">
    <source>
        <dbReference type="ARBA" id="ARBA00033135"/>
    </source>
</evidence>
<comment type="similarity">
    <text evidence="1">Belongs to the CcdB toxin family.</text>
</comment>
<accession>A0A0M6YDJ5</accession>
<dbReference type="EMBL" id="CXST01000004">
    <property type="protein sequence ID" value="CTQ46880.1"/>
    <property type="molecule type" value="Genomic_DNA"/>
</dbReference>
<keyword evidence="4" id="KW-0805">Transcription regulation</keyword>
<evidence type="ECO:0000256" key="6">
    <source>
        <dbReference type="ARBA" id="ARBA00029628"/>
    </source>
</evidence>
<evidence type="ECO:0000256" key="3">
    <source>
        <dbReference type="ARBA" id="ARBA00022491"/>
    </source>
</evidence>
<reference evidence="9" key="1">
    <citation type="submission" date="2015-07" db="EMBL/GenBank/DDBJ databases">
        <authorList>
            <person name="Rodrigo-Torres Lidia"/>
            <person name="Arahal R.David."/>
        </authorList>
    </citation>
    <scope>NUCLEOTIDE SEQUENCE [LARGE SCALE GENOMIC DNA]</scope>
    <source>
        <strain evidence="9">CECT 4801</strain>
    </source>
</reference>
<protein>
    <recommendedName>
        <fullName evidence="2">Toxin CcdB</fullName>
    </recommendedName>
    <alternativeName>
        <fullName evidence="7">Cytotoxic protein CcdB</fullName>
    </alternativeName>
    <alternativeName>
        <fullName evidence="6">Protein LetD</fullName>
    </alternativeName>
</protein>
<organism evidence="8 9">
    <name type="scientific">Roseibium aggregatum</name>
    <dbReference type="NCBI Taxonomy" id="187304"/>
    <lineage>
        <taxon>Bacteria</taxon>
        <taxon>Pseudomonadati</taxon>
        <taxon>Pseudomonadota</taxon>
        <taxon>Alphaproteobacteria</taxon>
        <taxon>Hyphomicrobiales</taxon>
        <taxon>Stappiaceae</taxon>
        <taxon>Roseibium</taxon>
    </lineage>
</organism>
<evidence type="ECO:0000256" key="5">
    <source>
        <dbReference type="ARBA" id="ARBA00023163"/>
    </source>
</evidence>
<dbReference type="GO" id="GO:0006276">
    <property type="term" value="P:plasmid maintenance"/>
    <property type="evidence" value="ECO:0007669"/>
    <property type="project" value="InterPro"/>
</dbReference>
<keyword evidence="5" id="KW-0804">Transcription</keyword>
<dbReference type="Proteomes" id="UP000048926">
    <property type="component" value="Unassembled WGS sequence"/>
</dbReference>
<name>A0A0M6YDJ5_9HYPH</name>
<keyword evidence="9" id="KW-1185">Reference proteome</keyword>
<gene>
    <name evidence="8" type="ORF">LAL4801_05340</name>
</gene>
<dbReference type="OrthoDB" id="9813510at2"/>
<evidence type="ECO:0000313" key="8">
    <source>
        <dbReference type="EMBL" id="CTQ46880.1"/>
    </source>
</evidence>
<dbReference type="RefSeq" id="WP_055660996.1">
    <property type="nucleotide sequence ID" value="NZ_CXST01000004.1"/>
</dbReference>
<sequence length="99" mass="10876">MARNQLYRLKPDGVLVLDVQADLLESLNTRVVVPLLPRSRAPAPAAYLNPIFGWEGEEYVMATQFLAAVAVSQLGDPIGSLDENFAEITRALDTLFQGF</sequence>
<dbReference type="InterPro" id="IPR002712">
    <property type="entry name" value="CcdB"/>
</dbReference>
<evidence type="ECO:0000256" key="2">
    <source>
        <dbReference type="ARBA" id="ARBA00015075"/>
    </source>
</evidence>
<keyword evidence="3" id="KW-0678">Repressor</keyword>
<dbReference type="Gene3D" id="2.30.30.110">
    <property type="match status" value="1"/>
</dbReference>